<accession>A0ABQ4ZWD8</accession>
<reference evidence="2" key="2">
    <citation type="submission" date="2022-01" db="EMBL/GenBank/DDBJ databases">
        <authorList>
            <person name="Yamashiro T."/>
            <person name="Shiraishi A."/>
            <person name="Satake H."/>
            <person name="Nakayama K."/>
        </authorList>
    </citation>
    <scope>NUCLEOTIDE SEQUENCE</scope>
</reference>
<evidence type="ECO:0000313" key="3">
    <source>
        <dbReference type="Proteomes" id="UP001151760"/>
    </source>
</evidence>
<proteinExistence type="predicted"/>
<gene>
    <name evidence="2" type="ORF">Tco_0800425</name>
</gene>
<keyword evidence="3" id="KW-1185">Reference proteome</keyword>
<dbReference type="EMBL" id="BQNB010011658">
    <property type="protein sequence ID" value="GJS93457.1"/>
    <property type="molecule type" value="Genomic_DNA"/>
</dbReference>
<feature type="compositionally biased region" description="Polar residues" evidence="1">
    <location>
        <begin position="223"/>
        <end position="234"/>
    </location>
</feature>
<sequence>MTDIKKICGLPKNPRFGGNDEIQKDAKYVLKQQLEGLQYPTQMEFTKDMRDSKVLLQSAKDSWSSSTASSSNLQNIAFVSENNQLTNELRLNEYDLEEMDLKWQVALISLRINKFQKEDLEKLTVFDAKDLESEGEELAIEIESINWKERRIRSIIDSFFFFFDGECVDWTTHSEDKITYAFMANKHHRINHSAQKEKDDLDVHRTLEVEIDDSQYTYGPEKTQPTEPDSQTNEVDACDSNISTETSELVFEPVVNESHVEVQPKVWSDAPIIEGVKAVVTVGKNGSLLLRSPQQVVNEQTGIQTIVSSPNTMVDLEP</sequence>
<reference evidence="2" key="1">
    <citation type="journal article" date="2022" name="Int. J. Mol. Sci.">
        <title>Draft Genome of Tanacetum Coccineum: Genomic Comparison of Closely Related Tanacetum-Family Plants.</title>
        <authorList>
            <person name="Yamashiro T."/>
            <person name="Shiraishi A."/>
            <person name="Nakayama K."/>
            <person name="Satake H."/>
        </authorList>
    </citation>
    <scope>NUCLEOTIDE SEQUENCE</scope>
</reference>
<evidence type="ECO:0000256" key="1">
    <source>
        <dbReference type="SAM" id="MobiDB-lite"/>
    </source>
</evidence>
<name>A0ABQ4ZWD8_9ASTR</name>
<organism evidence="2 3">
    <name type="scientific">Tanacetum coccineum</name>
    <dbReference type="NCBI Taxonomy" id="301880"/>
    <lineage>
        <taxon>Eukaryota</taxon>
        <taxon>Viridiplantae</taxon>
        <taxon>Streptophyta</taxon>
        <taxon>Embryophyta</taxon>
        <taxon>Tracheophyta</taxon>
        <taxon>Spermatophyta</taxon>
        <taxon>Magnoliopsida</taxon>
        <taxon>eudicotyledons</taxon>
        <taxon>Gunneridae</taxon>
        <taxon>Pentapetalae</taxon>
        <taxon>asterids</taxon>
        <taxon>campanulids</taxon>
        <taxon>Asterales</taxon>
        <taxon>Asteraceae</taxon>
        <taxon>Asteroideae</taxon>
        <taxon>Anthemideae</taxon>
        <taxon>Anthemidinae</taxon>
        <taxon>Tanacetum</taxon>
    </lineage>
</organism>
<comment type="caution">
    <text evidence="2">The sequence shown here is derived from an EMBL/GenBank/DDBJ whole genome shotgun (WGS) entry which is preliminary data.</text>
</comment>
<dbReference type="Proteomes" id="UP001151760">
    <property type="component" value="Unassembled WGS sequence"/>
</dbReference>
<protein>
    <submittedName>
        <fullName evidence="2">Uncharacterized protein</fullName>
    </submittedName>
</protein>
<feature type="region of interest" description="Disordered" evidence="1">
    <location>
        <begin position="214"/>
        <end position="234"/>
    </location>
</feature>
<evidence type="ECO:0000313" key="2">
    <source>
        <dbReference type="EMBL" id="GJS93457.1"/>
    </source>
</evidence>